<dbReference type="GO" id="GO:0016746">
    <property type="term" value="F:acyltransferase activity"/>
    <property type="evidence" value="ECO:0007669"/>
    <property type="project" value="UniProtKB-KW"/>
</dbReference>
<sequence>MTELRGANEGDAPSITRIDAEGLATGHATFREKPHDWSSFEKAYETGRGISLLAMDGGHVAGWAGVSPTSARDVYKGVGEVSIYVSREKQGKGLGRELLLALVSRAEEQGYWTLVAQIFPENKASLSLHEACGFKRLGVRSRLGRMTYGPHAGRWRDVVMMERRSVLIGK</sequence>
<keyword evidence="4" id="KW-0614">Plasmid</keyword>
<evidence type="ECO:0000259" key="3">
    <source>
        <dbReference type="PROSITE" id="PS51186"/>
    </source>
</evidence>
<protein>
    <submittedName>
        <fullName evidence="4">L-methionine sulfoximine/L-methionine sulfone acetyltransferase</fullName>
        <ecNumber evidence="4">2.3.1.-</ecNumber>
    </submittedName>
</protein>
<feature type="domain" description="N-acetyltransferase" evidence="3">
    <location>
        <begin position="2"/>
        <end position="165"/>
    </location>
</feature>
<proteinExistence type="predicted"/>
<evidence type="ECO:0000256" key="2">
    <source>
        <dbReference type="ARBA" id="ARBA00023315"/>
    </source>
</evidence>
<accession>A0ABZ2BZM1</accession>
<dbReference type="InterPro" id="IPR000182">
    <property type="entry name" value="GNAT_dom"/>
</dbReference>
<dbReference type="PANTHER" id="PTHR43072:SF23">
    <property type="entry name" value="UPF0039 PROTEIN C11D3.02C"/>
    <property type="match status" value="1"/>
</dbReference>
<dbReference type="Pfam" id="PF00583">
    <property type="entry name" value="Acetyltransf_1"/>
    <property type="match status" value="1"/>
</dbReference>
<name>A0ABZ2BZM1_9RHOB</name>
<keyword evidence="5" id="KW-1185">Reference proteome</keyword>
<dbReference type="PANTHER" id="PTHR43072">
    <property type="entry name" value="N-ACETYLTRANSFERASE"/>
    <property type="match status" value="1"/>
</dbReference>
<keyword evidence="1 4" id="KW-0808">Transferase</keyword>
<organism evidence="4 5">
    <name type="scientific">Roseobacter fucihabitans</name>
    <dbReference type="NCBI Taxonomy" id="1537242"/>
    <lineage>
        <taxon>Bacteria</taxon>
        <taxon>Pseudomonadati</taxon>
        <taxon>Pseudomonadota</taxon>
        <taxon>Alphaproteobacteria</taxon>
        <taxon>Rhodobacterales</taxon>
        <taxon>Roseobacteraceae</taxon>
        <taxon>Roseobacter</taxon>
    </lineage>
</organism>
<dbReference type="InterPro" id="IPR016181">
    <property type="entry name" value="Acyl_CoA_acyltransferase"/>
</dbReference>
<dbReference type="RefSeq" id="WP_187430196.1">
    <property type="nucleotide sequence ID" value="NZ_CP143425.1"/>
</dbReference>
<evidence type="ECO:0000256" key="1">
    <source>
        <dbReference type="ARBA" id="ARBA00022679"/>
    </source>
</evidence>
<dbReference type="Gene3D" id="3.40.630.30">
    <property type="match status" value="1"/>
</dbReference>
<keyword evidence="2 4" id="KW-0012">Acyltransferase</keyword>
<dbReference type="PROSITE" id="PS51186">
    <property type="entry name" value="GNAT"/>
    <property type="match status" value="1"/>
</dbReference>
<reference evidence="4 5" key="1">
    <citation type="submission" date="2024-01" db="EMBL/GenBank/DDBJ databases">
        <title>Roseobacter fucihabitans sp. nov., isolated from the brown alga Fucus spiralis.</title>
        <authorList>
            <person name="Hahnke S."/>
            <person name="Berger M."/>
            <person name="Schlingloff A."/>
            <person name="Athale I."/>
            <person name="Neumann-Schaal M."/>
            <person name="Adenaya A."/>
            <person name="Poehlein A."/>
            <person name="Daniel R."/>
            <person name="Pertersen J."/>
            <person name="Brinkhoff T."/>
        </authorList>
    </citation>
    <scope>NUCLEOTIDE SEQUENCE [LARGE SCALE GENOMIC DNA]</scope>
    <source>
        <strain evidence="4 5">B14</strain>
        <plasmid evidence="4 5">pROLI83</plasmid>
    </source>
</reference>
<dbReference type="EC" id="2.3.1.-" evidence="4"/>
<dbReference type="SUPFAM" id="SSF55729">
    <property type="entry name" value="Acyl-CoA N-acyltransferases (Nat)"/>
    <property type="match status" value="1"/>
</dbReference>
<gene>
    <name evidence="4" type="primary">pitA</name>
    <name evidence="4" type="ORF">ROLI_046940</name>
</gene>
<dbReference type="CDD" id="cd04301">
    <property type="entry name" value="NAT_SF"/>
    <property type="match status" value="1"/>
</dbReference>
<evidence type="ECO:0000313" key="5">
    <source>
        <dbReference type="Proteomes" id="UP001318682"/>
    </source>
</evidence>
<dbReference type="Proteomes" id="UP001318682">
    <property type="component" value="Plasmid pROLI83"/>
</dbReference>
<geneLocation type="plasmid" evidence="4 5">
    <name>pROLI83</name>
</geneLocation>
<evidence type="ECO:0000313" key="4">
    <source>
        <dbReference type="EMBL" id="WVX51592.1"/>
    </source>
</evidence>
<dbReference type="EMBL" id="CP143425">
    <property type="protein sequence ID" value="WVX51592.1"/>
    <property type="molecule type" value="Genomic_DNA"/>
</dbReference>